<organism evidence="2">
    <name type="scientific">Nothobranchius kadleci</name>
    <name type="common">African annual killifish</name>
    <dbReference type="NCBI Taxonomy" id="1051664"/>
    <lineage>
        <taxon>Eukaryota</taxon>
        <taxon>Metazoa</taxon>
        <taxon>Chordata</taxon>
        <taxon>Craniata</taxon>
        <taxon>Vertebrata</taxon>
        <taxon>Euteleostomi</taxon>
        <taxon>Actinopterygii</taxon>
        <taxon>Neopterygii</taxon>
        <taxon>Teleostei</taxon>
        <taxon>Neoteleostei</taxon>
        <taxon>Acanthomorphata</taxon>
        <taxon>Ovalentaria</taxon>
        <taxon>Atherinomorphae</taxon>
        <taxon>Cyprinodontiformes</taxon>
        <taxon>Nothobranchiidae</taxon>
        <taxon>Nothobranchius</taxon>
    </lineage>
</organism>
<feature type="region of interest" description="Disordered" evidence="1">
    <location>
        <begin position="41"/>
        <end position="84"/>
    </location>
</feature>
<name>A0A1A8BCW0_NOTKA</name>
<dbReference type="AlphaFoldDB" id="A0A1A8BCW0"/>
<feature type="non-terminal residue" evidence="2">
    <location>
        <position position="84"/>
    </location>
</feature>
<keyword evidence="2" id="KW-0675">Receptor</keyword>
<reference evidence="2" key="1">
    <citation type="submission" date="2016-05" db="EMBL/GenBank/DDBJ databases">
        <authorList>
            <person name="Lavstsen T."/>
            <person name="Jespersen J.S."/>
        </authorList>
    </citation>
    <scope>NUCLEOTIDE SEQUENCE</scope>
    <source>
        <tissue evidence="2">Brain</tissue>
    </source>
</reference>
<sequence length="84" mass="9614">SQLFLMRLRRNQKAALVLQHLLRRTRTFLTSWTMFQPQSQVSQKQEVDSHRGYSRSRAFPKTRPGVTIPKSLPGHHGNMLGGAS</sequence>
<proteinExistence type="predicted"/>
<accession>A0A1A8BCW0</accession>
<evidence type="ECO:0000313" key="2">
    <source>
        <dbReference type="EMBL" id="SBP65074.1"/>
    </source>
</evidence>
<reference evidence="2" key="2">
    <citation type="submission" date="2016-06" db="EMBL/GenBank/DDBJ databases">
        <title>The genome of a short-lived fish provides insights into sex chromosome evolution and the genetic control of aging.</title>
        <authorList>
            <person name="Reichwald K."/>
            <person name="Felder M."/>
            <person name="Petzold A."/>
            <person name="Koch P."/>
            <person name="Groth M."/>
            <person name="Platzer M."/>
        </authorList>
    </citation>
    <scope>NUCLEOTIDE SEQUENCE</scope>
    <source>
        <tissue evidence="2">Brain</tissue>
    </source>
</reference>
<protein>
    <submittedName>
        <fullName evidence="2">Interphotoreceptor matrix proteoglycan 1a</fullName>
    </submittedName>
</protein>
<evidence type="ECO:0000256" key="1">
    <source>
        <dbReference type="SAM" id="MobiDB-lite"/>
    </source>
</evidence>
<gene>
    <name evidence="2" type="primary">IMPG1A</name>
</gene>
<feature type="non-terminal residue" evidence="2">
    <location>
        <position position="1"/>
    </location>
</feature>
<dbReference type="EMBL" id="HADZ01001133">
    <property type="protein sequence ID" value="SBP65074.1"/>
    <property type="molecule type" value="Transcribed_RNA"/>
</dbReference>